<comment type="similarity">
    <text evidence="1 6">Belongs to the cytochrome P450 family.</text>
</comment>
<accession>A0A2J6Q0Q1</accession>
<evidence type="ECO:0000256" key="1">
    <source>
        <dbReference type="ARBA" id="ARBA00010617"/>
    </source>
</evidence>
<organism evidence="8 9">
    <name type="scientific">Hyaloscypha hepaticicola</name>
    <dbReference type="NCBI Taxonomy" id="2082293"/>
    <lineage>
        <taxon>Eukaryota</taxon>
        <taxon>Fungi</taxon>
        <taxon>Dikarya</taxon>
        <taxon>Ascomycota</taxon>
        <taxon>Pezizomycotina</taxon>
        <taxon>Leotiomycetes</taxon>
        <taxon>Helotiales</taxon>
        <taxon>Hyaloscyphaceae</taxon>
        <taxon>Hyaloscypha</taxon>
    </lineage>
</organism>
<dbReference type="InterPro" id="IPR036396">
    <property type="entry name" value="Cyt_P450_sf"/>
</dbReference>
<feature type="binding site" description="axial binding residue" evidence="5">
    <location>
        <position position="441"/>
    </location>
    <ligand>
        <name>heme</name>
        <dbReference type="ChEBI" id="CHEBI:30413"/>
    </ligand>
    <ligandPart>
        <name>Fe</name>
        <dbReference type="ChEBI" id="CHEBI:18248"/>
    </ligandPart>
</feature>
<dbReference type="SUPFAM" id="SSF48264">
    <property type="entry name" value="Cytochrome P450"/>
    <property type="match status" value="1"/>
</dbReference>
<dbReference type="AlphaFoldDB" id="A0A2J6Q0Q1"/>
<dbReference type="InterPro" id="IPR017972">
    <property type="entry name" value="Cyt_P450_CS"/>
</dbReference>
<dbReference type="Pfam" id="PF00067">
    <property type="entry name" value="p450"/>
    <property type="match status" value="1"/>
</dbReference>
<dbReference type="OrthoDB" id="1103324at2759"/>
<keyword evidence="7" id="KW-0472">Membrane</keyword>
<evidence type="ECO:0000313" key="9">
    <source>
        <dbReference type="Proteomes" id="UP000235672"/>
    </source>
</evidence>
<proteinExistence type="inferred from homology"/>
<dbReference type="InterPro" id="IPR001128">
    <property type="entry name" value="Cyt_P450"/>
</dbReference>
<evidence type="ECO:0000256" key="4">
    <source>
        <dbReference type="ARBA" id="ARBA00023004"/>
    </source>
</evidence>
<feature type="transmembrane region" description="Helical" evidence="7">
    <location>
        <begin position="6"/>
        <end position="24"/>
    </location>
</feature>
<evidence type="ECO:0000256" key="5">
    <source>
        <dbReference type="PIRSR" id="PIRSR602401-1"/>
    </source>
</evidence>
<sequence length="511" mass="57763">MASMLLSPWVLGLFFVALMVYLLLPKKPKLPPGTKRLPGPKGVPILGSVPELPAKHSWLQFHEWAKTYGPLCQVQLLGDTIVLISDPKIAEDLLVKRQANYSSRAKFPAIWGDCATDVHYLPLMAHGPDHKRSKLFAKKLVASIPRAHTGKVIAEWTAVLIGDLLRNPSEFKELLELCCARISSTIAWGDGKIETAKETVKRSVELLEGISPESIENKLPFLEHIPSWIPGFLQPWRANEKRRATQERAFWLGQRAQCKSLMAEKQDLTSWTKSSLRDPTLNDEEAAYTVGTLSLIGGVLESAPIQGLFLAMCHFPEWQKRGQDEVDAVCGNRMPNPDDIPQLPVVRALIRELFRWRTPVPFGVPHKTEQDDVYNGYFIEKGSLCFALEWAMMRDEALYPDADNYNPGRWLEPGYPTYKEPLTQYPLVKGHSGFGWGRRTCVGQEYSEPVLITIVASILWSCTIQKKIDPETGLEIEVPWMDYGPFVIVRPNKCELDVKPRDEWRIKALST</sequence>
<keyword evidence="2 5" id="KW-0479">Metal-binding</keyword>
<dbReference type="PRINTS" id="PR00463">
    <property type="entry name" value="EP450I"/>
</dbReference>
<keyword evidence="6" id="KW-0503">Monooxygenase</keyword>
<dbReference type="GO" id="GO:0004497">
    <property type="term" value="F:monooxygenase activity"/>
    <property type="evidence" value="ECO:0007669"/>
    <property type="project" value="UniProtKB-KW"/>
</dbReference>
<keyword evidence="3 6" id="KW-0560">Oxidoreductase</keyword>
<keyword evidence="9" id="KW-1185">Reference proteome</keyword>
<dbReference type="GO" id="GO:0020037">
    <property type="term" value="F:heme binding"/>
    <property type="evidence" value="ECO:0007669"/>
    <property type="project" value="InterPro"/>
</dbReference>
<evidence type="ECO:0000313" key="8">
    <source>
        <dbReference type="EMBL" id="PMD19756.1"/>
    </source>
</evidence>
<dbReference type="InterPro" id="IPR050364">
    <property type="entry name" value="Cytochrome_P450_fung"/>
</dbReference>
<evidence type="ECO:0000256" key="6">
    <source>
        <dbReference type="RuleBase" id="RU000461"/>
    </source>
</evidence>
<reference evidence="8 9" key="1">
    <citation type="submission" date="2016-05" db="EMBL/GenBank/DDBJ databases">
        <title>A degradative enzymes factory behind the ericoid mycorrhizal symbiosis.</title>
        <authorList>
            <consortium name="DOE Joint Genome Institute"/>
            <person name="Martino E."/>
            <person name="Morin E."/>
            <person name="Grelet G."/>
            <person name="Kuo A."/>
            <person name="Kohler A."/>
            <person name="Daghino S."/>
            <person name="Barry K."/>
            <person name="Choi C."/>
            <person name="Cichocki N."/>
            <person name="Clum A."/>
            <person name="Copeland A."/>
            <person name="Hainaut M."/>
            <person name="Haridas S."/>
            <person name="Labutti K."/>
            <person name="Lindquist E."/>
            <person name="Lipzen A."/>
            <person name="Khouja H.-R."/>
            <person name="Murat C."/>
            <person name="Ohm R."/>
            <person name="Olson A."/>
            <person name="Spatafora J."/>
            <person name="Veneault-Fourrey C."/>
            <person name="Henrissat B."/>
            <person name="Grigoriev I."/>
            <person name="Martin F."/>
            <person name="Perotto S."/>
        </authorList>
    </citation>
    <scope>NUCLEOTIDE SEQUENCE [LARGE SCALE GENOMIC DNA]</scope>
    <source>
        <strain evidence="8 9">UAMH 7357</strain>
    </source>
</reference>
<dbReference type="PROSITE" id="PS00086">
    <property type="entry name" value="CYTOCHROME_P450"/>
    <property type="match status" value="1"/>
</dbReference>
<dbReference type="PANTHER" id="PTHR46300:SF8">
    <property type="entry name" value="CYTOCHROME P450 2E1"/>
    <property type="match status" value="1"/>
</dbReference>
<evidence type="ECO:0000256" key="7">
    <source>
        <dbReference type="SAM" id="Phobius"/>
    </source>
</evidence>
<dbReference type="InterPro" id="IPR002401">
    <property type="entry name" value="Cyt_P450_E_grp-I"/>
</dbReference>
<evidence type="ECO:0000256" key="2">
    <source>
        <dbReference type="ARBA" id="ARBA00022723"/>
    </source>
</evidence>
<keyword evidence="5 6" id="KW-0349">Heme</keyword>
<protein>
    <submittedName>
        <fullName evidence="8">Cytochrome P450</fullName>
    </submittedName>
</protein>
<dbReference type="GO" id="GO:0016705">
    <property type="term" value="F:oxidoreductase activity, acting on paired donors, with incorporation or reduction of molecular oxygen"/>
    <property type="evidence" value="ECO:0007669"/>
    <property type="project" value="InterPro"/>
</dbReference>
<dbReference type="EMBL" id="KZ613488">
    <property type="protein sequence ID" value="PMD19756.1"/>
    <property type="molecule type" value="Genomic_DNA"/>
</dbReference>
<gene>
    <name evidence="8" type="ORF">NA56DRAFT_602770</name>
</gene>
<keyword evidence="7" id="KW-0812">Transmembrane</keyword>
<dbReference type="STRING" id="1745343.A0A2J6Q0Q1"/>
<name>A0A2J6Q0Q1_9HELO</name>
<comment type="cofactor">
    <cofactor evidence="5">
        <name>heme</name>
        <dbReference type="ChEBI" id="CHEBI:30413"/>
    </cofactor>
</comment>
<keyword evidence="7" id="KW-1133">Transmembrane helix</keyword>
<keyword evidence="4 5" id="KW-0408">Iron</keyword>
<dbReference type="PANTHER" id="PTHR46300">
    <property type="entry name" value="P450, PUTATIVE (EUROFUNG)-RELATED-RELATED"/>
    <property type="match status" value="1"/>
</dbReference>
<dbReference type="Gene3D" id="1.10.630.10">
    <property type="entry name" value="Cytochrome P450"/>
    <property type="match status" value="1"/>
</dbReference>
<dbReference type="GO" id="GO:0005506">
    <property type="term" value="F:iron ion binding"/>
    <property type="evidence" value="ECO:0007669"/>
    <property type="project" value="InterPro"/>
</dbReference>
<dbReference type="Proteomes" id="UP000235672">
    <property type="component" value="Unassembled WGS sequence"/>
</dbReference>
<evidence type="ECO:0000256" key="3">
    <source>
        <dbReference type="ARBA" id="ARBA00023002"/>
    </source>
</evidence>